<comment type="caution">
    <text evidence="4">The sequence shown here is derived from an EMBL/GenBank/DDBJ whole genome shotgun (WGS) entry which is preliminary data.</text>
</comment>
<evidence type="ECO:0000259" key="3">
    <source>
        <dbReference type="Pfam" id="PF02397"/>
    </source>
</evidence>
<dbReference type="AlphaFoldDB" id="S3DZN1"/>
<evidence type="ECO:0000256" key="1">
    <source>
        <dbReference type="ARBA" id="ARBA00006464"/>
    </source>
</evidence>
<keyword evidence="2" id="KW-0472">Membrane</keyword>
<keyword evidence="4" id="KW-0808">Transferase</keyword>
<dbReference type="PANTHER" id="PTHR30576:SF0">
    <property type="entry name" value="UNDECAPRENYL-PHOSPHATE N-ACETYLGALACTOSAMINYL 1-PHOSPHATE TRANSFERASE-RELATED"/>
    <property type="match status" value="1"/>
</dbReference>
<dbReference type="Proteomes" id="UP000053688">
    <property type="component" value="Unassembled WGS sequence"/>
</dbReference>
<dbReference type="PANTHER" id="PTHR30576">
    <property type="entry name" value="COLANIC BIOSYNTHESIS UDP-GLUCOSE LIPID CARRIER TRANSFERASE"/>
    <property type="match status" value="1"/>
</dbReference>
<dbReference type="EMBL" id="AMSD01000002">
    <property type="protein sequence ID" value="EPE37401.1"/>
    <property type="molecule type" value="Genomic_DNA"/>
</dbReference>
<evidence type="ECO:0000256" key="2">
    <source>
        <dbReference type="SAM" id="Phobius"/>
    </source>
</evidence>
<dbReference type="InterPro" id="IPR003362">
    <property type="entry name" value="Bact_transf"/>
</dbReference>
<organism evidence="4 5">
    <name type="scientific">Candidatus Photodesmus katoptron Akat1</name>
    <dbReference type="NCBI Taxonomy" id="1236703"/>
    <lineage>
        <taxon>Bacteria</taxon>
        <taxon>Pseudomonadati</taxon>
        <taxon>Pseudomonadota</taxon>
        <taxon>Gammaproteobacteria</taxon>
        <taxon>Vibrionales</taxon>
        <taxon>Vibrionaceae</taxon>
        <taxon>Candidatus Photodesmus</taxon>
    </lineage>
</organism>
<keyword evidence="2" id="KW-0812">Transmembrane</keyword>
<protein>
    <submittedName>
        <fullName evidence="4">Putative undecaprenyl-phosphate N-acetylgalactosaminyl-phosphatetransferase</fullName>
    </submittedName>
</protein>
<accession>S3DZN1</accession>
<evidence type="ECO:0000313" key="4">
    <source>
        <dbReference type="EMBL" id="EPE37401.1"/>
    </source>
</evidence>
<dbReference type="eggNOG" id="COG2148">
    <property type="taxonomic scope" value="Bacteria"/>
</dbReference>
<comment type="similarity">
    <text evidence="1">Belongs to the bacterial sugar transferase family.</text>
</comment>
<dbReference type="STRING" id="28176.CF66_0148"/>
<dbReference type="GO" id="GO:0016780">
    <property type="term" value="F:phosphotransferase activity, for other substituted phosphate groups"/>
    <property type="evidence" value="ECO:0007669"/>
    <property type="project" value="TreeGrafter"/>
</dbReference>
<reference evidence="4 5" key="1">
    <citation type="journal article" date="2014" name="Environ. Microbiol.">
        <title>Genomic signatures of obligate host dependence in the luminous bacterial symbiont of a vertebrate.</title>
        <authorList>
            <person name="Hendry T.A."/>
            <person name="de Wet J.R."/>
            <person name="Dunlap P.V."/>
        </authorList>
    </citation>
    <scope>NUCLEOTIDE SEQUENCE [LARGE SCALE GENOMIC DNA]</scope>
    <source>
        <strain evidence="4 5">Akat1</strain>
    </source>
</reference>
<keyword evidence="2" id="KW-1133">Transmembrane helix</keyword>
<dbReference type="Pfam" id="PF02397">
    <property type="entry name" value="Bac_transf"/>
    <property type="match status" value="1"/>
</dbReference>
<feature type="domain" description="Bacterial sugar transferase" evidence="3">
    <location>
        <begin position="15"/>
        <end position="208"/>
    </location>
</feature>
<evidence type="ECO:0000313" key="5">
    <source>
        <dbReference type="Proteomes" id="UP000053688"/>
    </source>
</evidence>
<gene>
    <name evidence="4" type="ORF">O1U_0701</name>
</gene>
<dbReference type="PATRIC" id="fig|1236703.3.peg.718"/>
<proteinExistence type="inferred from homology"/>
<sequence>MSRKKIIRMLIGYLKRSFDLYVSCFALVLLLPIILTISLIIKINSIGPVFYREMRVGKLTKEKITLFKIIKFRTMYQHSKAHHDPLWTTKNDPRITSFGKFLRKTHLDEIPQFINVIKGEMSIIGPRPESLSFYKKLDKAIPFFSDRTYQVIPGITGLAQVNQEYDTCIEDVIRKVGFDHSYALSLSSFQSWIAMDINIIKKTILIMINGHRHRR</sequence>
<feature type="transmembrane region" description="Helical" evidence="2">
    <location>
        <begin position="20"/>
        <end position="41"/>
    </location>
</feature>
<keyword evidence="5" id="KW-1185">Reference proteome</keyword>
<name>S3DZN1_9GAMM</name>